<dbReference type="AlphaFoldDB" id="Q5J1N7"/>
<proteinExistence type="evidence at transcript level"/>
<accession>Q5J1N7</accession>
<keyword evidence="1" id="KW-0675">Receptor</keyword>
<feature type="non-terminal residue" evidence="1">
    <location>
        <position position="77"/>
    </location>
</feature>
<name>Q5J1N7_SPAAU</name>
<evidence type="ECO:0000313" key="1">
    <source>
        <dbReference type="EMBL" id="AAT11784.1"/>
    </source>
</evidence>
<dbReference type="EMBL" id="AY547261">
    <property type="protein sequence ID" value="AAT11784.1"/>
    <property type="molecule type" value="mRNA"/>
</dbReference>
<reference evidence="1" key="2">
    <citation type="journal article" date="2005" name="Endocrinology">
        <title>Stimulation of cortisol release by the N terminus of teleost parathyroid hormone-related protein in interrenal cells in vitro.</title>
        <authorList>
            <person name="Rotllant J."/>
            <person name="Guerreiro P.M."/>
            <person name="Anjos L."/>
            <person name="Redruello B."/>
            <person name="Canario A.V."/>
            <person name="Power D.M."/>
        </authorList>
    </citation>
    <scope>NUCLEOTIDE SEQUENCE</scope>
    <source>
        <tissue evidence="1">Intestine</tissue>
    </source>
</reference>
<sequence>FLHMWSSQIFVKDAVLYTISDDSNAEPEFMALRPHMAGCKVAVTFFPVFPWRPIITGSLVEGLYLHSLIFMASSLTR</sequence>
<protein>
    <submittedName>
        <fullName evidence="1">Parathyroid hormone-related peptide receptor type 3</fullName>
    </submittedName>
</protein>
<feature type="non-terminal residue" evidence="1">
    <location>
        <position position="1"/>
    </location>
</feature>
<organism evidence="1">
    <name type="scientific">Sparus aurata</name>
    <name type="common">Gilthead sea bream</name>
    <dbReference type="NCBI Taxonomy" id="8175"/>
    <lineage>
        <taxon>Eukaryota</taxon>
        <taxon>Metazoa</taxon>
        <taxon>Chordata</taxon>
        <taxon>Craniata</taxon>
        <taxon>Vertebrata</taxon>
        <taxon>Euteleostomi</taxon>
        <taxon>Actinopterygii</taxon>
        <taxon>Neopterygii</taxon>
        <taxon>Teleostei</taxon>
        <taxon>Neoteleostei</taxon>
        <taxon>Acanthomorphata</taxon>
        <taxon>Eupercaria</taxon>
        <taxon>Spariformes</taxon>
        <taxon>Sparidae</taxon>
        <taxon>Sparus</taxon>
    </lineage>
</organism>
<gene>
    <name evidence="1" type="primary">PTH3R</name>
</gene>
<reference evidence="1" key="1">
    <citation type="submission" date="2004-02" db="EMBL/GenBank/DDBJ databases">
        <authorList>
            <person name="Canario A.V.M."/>
            <person name="Power D.M."/>
        </authorList>
    </citation>
    <scope>NUCLEOTIDE SEQUENCE</scope>
    <source>
        <tissue evidence="1">Intestine</tissue>
    </source>
</reference>